<feature type="signal peptide" evidence="1">
    <location>
        <begin position="1"/>
        <end position="26"/>
    </location>
</feature>
<accession>A0A183ITN2</accession>
<reference evidence="2 3" key="2">
    <citation type="submission" date="2018-11" db="EMBL/GenBank/DDBJ databases">
        <authorList>
            <consortium name="Pathogen Informatics"/>
        </authorList>
    </citation>
    <scope>NUCLEOTIDE SEQUENCE [LARGE SCALE GENOMIC DNA]</scope>
</reference>
<sequence length="150" mass="17128">MPRNVAQGMRNQLWLSLLLSLPPCVPRHIAGEWKALCLLSCPPGSSFLNSRRQANPFKYAAFGGSLEYAAVKELLLSFHISGHHWDLSKLSCDVARKFRSRVHFFPFDSLVPFATRSWKAARRKRVGHNREEMTHYLTTEYPTAATHAFD</sequence>
<organism evidence="4">
    <name type="scientific">Soboliphyme baturini</name>
    <dbReference type="NCBI Taxonomy" id="241478"/>
    <lineage>
        <taxon>Eukaryota</taxon>
        <taxon>Metazoa</taxon>
        <taxon>Ecdysozoa</taxon>
        <taxon>Nematoda</taxon>
        <taxon>Enoplea</taxon>
        <taxon>Dorylaimia</taxon>
        <taxon>Dioctophymatida</taxon>
        <taxon>Dioctophymatoidea</taxon>
        <taxon>Soboliphymatidae</taxon>
        <taxon>Soboliphyme</taxon>
    </lineage>
</organism>
<keyword evidence="1" id="KW-0732">Signal</keyword>
<dbReference type="EMBL" id="UZAM01010210">
    <property type="protein sequence ID" value="VDP11375.1"/>
    <property type="molecule type" value="Genomic_DNA"/>
</dbReference>
<evidence type="ECO:0000313" key="2">
    <source>
        <dbReference type="EMBL" id="VDP11375.1"/>
    </source>
</evidence>
<proteinExistence type="predicted"/>
<name>A0A183ITN2_9BILA</name>
<gene>
    <name evidence="2" type="ORF">SBAD_LOCUS6979</name>
</gene>
<protein>
    <submittedName>
        <fullName evidence="4">Secreted protein</fullName>
    </submittedName>
</protein>
<dbReference type="WBParaSite" id="SBAD_0000724401-mRNA-1">
    <property type="protein sequence ID" value="SBAD_0000724401-mRNA-1"/>
    <property type="gene ID" value="SBAD_0000724401"/>
</dbReference>
<dbReference type="Proteomes" id="UP000270296">
    <property type="component" value="Unassembled WGS sequence"/>
</dbReference>
<evidence type="ECO:0000256" key="1">
    <source>
        <dbReference type="SAM" id="SignalP"/>
    </source>
</evidence>
<evidence type="ECO:0000313" key="4">
    <source>
        <dbReference type="WBParaSite" id="SBAD_0000724401-mRNA-1"/>
    </source>
</evidence>
<keyword evidence="3" id="KW-1185">Reference proteome</keyword>
<dbReference type="AlphaFoldDB" id="A0A183ITN2"/>
<feature type="chain" id="PRO_5043140203" evidence="1">
    <location>
        <begin position="27"/>
        <end position="150"/>
    </location>
</feature>
<reference evidence="4" key="1">
    <citation type="submission" date="2016-06" db="UniProtKB">
        <authorList>
            <consortium name="WormBaseParasite"/>
        </authorList>
    </citation>
    <scope>IDENTIFICATION</scope>
</reference>
<evidence type="ECO:0000313" key="3">
    <source>
        <dbReference type="Proteomes" id="UP000270296"/>
    </source>
</evidence>